<evidence type="ECO:0000259" key="6">
    <source>
        <dbReference type="Pfam" id="PF00582"/>
    </source>
</evidence>
<evidence type="ECO:0000256" key="5">
    <source>
        <dbReference type="PIRNR" id="PIRNR006276"/>
    </source>
</evidence>
<comment type="similarity">
    <text evidence="2 5">Belongs to the universal stress protein A family.</text>
</comment>
<dbReference type="PANTHER" id="PTHR46268:SF23">
    <property type="entry name" value="UNIVERSAL STRESS PROTEIN A-RELATED"/>
    <property type="match status" value="1"/>
</dbReference>
<comment type="subcellular location">
    <subcellularLocation>
        <location evidence="1 5">Cytoplasm</location>
    </subcellularLocation>
</comment>
<accession>A0A2A5B2T7</accession>
<name>A0A2A5B2T7_9GAMM</name>
<evidence type="ECO:0000256" key="3">
    <source>
        <dbReference type="ARBA" id="ARBA00011738"/>
    </source>
</evidence>
<dbReference type="InterPro" id="IPR006015">
    <property type="entry name" value="Universal_stress_UspA"/>
</dbReference>
<gene>
    <name evidence="7" type="ORF">COA96_06455</name>
</gene>
<comment type="caution">
    <text evidence="7">The sequence shown here is derived from an EMBL/GenBank/DDBJ whole genome shotgun (WGS) entry which is preliminary data.</text>
</comment>
<dbReference type="GO" id="GO:0005737">
    <property type="term" value="C:cytoplasm"/>
    <property type="evidence" value="ECO:0007669"/>
    <property type="project" value="UniProtKB-SubCell"/>
</dbReference>
<evidence type="ECO:0000256" key="1">
    <source>
        <dbReference type="ARBA" id="ARBA00004496"/>
    </source>
</evidence>
<comment type="subunit">
    <text evidence="3">Homodimer.</text>
</comment>
<dbReference type="PANTHER" id="PTHR46268">
    <property type="entry name" value="STRESS RESPONSE PROTEIN NHAX"/>
    <property type="match status" value="1"/>
</dbReference>
<dbReference type="Pfam" id="PF00582">
    <property type="entry name" value="Usp"/>
    <property type="match status" value="1"/>
</dbReference>
<reference evidence="8" key="1">
    <citation type="submission" date="2017-08" db="EMBL/GenBank/DDBJ databases">
        <title>A dynamic microbial community with high functional redundancy inhabits the cold, oxic subseafloor aquifer.</title>
        <authorList>
            <person name="Tully B.J."/>
            <person name="Wheat C.G."/>
            <person name="Glazer B.T."/>
            <person name="Huber J.A."/>
        </authorList>
    </citation>
    <scope>NUCLEOTIDE SEQUENCE [LARGE SCALE GENOMIC DNA]</scope>
</reference>
<evidence type="ECO:0000256" key="4">
    <source>
        <dbReference type="ARBA" id="ARBA00022490"/>
    </source>
</evidence>
<proteinExistence type="inferred from homology"/>
<dbReference type="PIRSF" id="PIRSF006276">
    <property type="entry name" value="UspA"/>
    <property type="match status" value="1"/>
</dbReference>
<evidence type="ECO:0000256" key="2">
    <source>
        <dbReference type="ARBA" id="ARBA00008791"/>
    </source>
</evidence>
<dbReference type="InterPro" id="IPR014729">
    <property type="entry name" value="Rossmann-like_a/b/a_fold"/>
</dbReference>
<dbReference type="InterPro" id="IPR006016">
    <property type="entry name" value="UspA"/>
</dbReference>
<dbReference type="AlphaFoldDB" id="A0A2A5B2T7"/>
<protein>
    <recommendedName>
        <fullName evidence="5">Universal stress protein</fullName>
    </recommendedName>
</protein>
<feature type="domain" description="UspA" evidence="6">
    <location>
        <begin position="4"/>
        <end position="145"/>
    </location>
</feature>
<organism evidence="7 8">
    <name type="scientific">SAR86 cluster bacterium</name>
    <dbReference type="NCBI Taxonomy" id="2030880"/>
    <lineage>
        <taxon>Bacteria</taxon>
        <taxon>Pseudomonadati</taxon>
        <taxon>Pseudomonadota</taxon>
        <taxon>Gammaproteobacteria</taxon>
        <taxon>SAR86 cluster</taxon>
    </lineage>
</organism>
<dbReference type="EMBL" id="NVVJ01000014">
    <property type="protein sequence ID" value="PCJ25884.1"/>
    <property type="molecule type" value="Genomic_DNA"/>
</dbReference>
<dbReference type="PRINTS" id="PR01438">
    <property type="entry name" value="UNVRSLSTRESS"/>
</dbReference>
<keyword evidence="4 5" id="KW-0963">Cytoplasm</keyword>
<evidence type="ECO:0000313" key="8">
    <source>
        <dbReference type="Proteomes" id="UP000218327"/>
    </source>
</evidence>
<dbReference type="SUPFAM" id="SSF52402">
    <property type="entry name" value="Adenine nucleotide alpha hydrolases-like"/>
    <property type="match status" value="1"/>
</dbReference>
<sequence>MAQFRKLLLALDLNSESELLIGRVLQMCRDELDRLHVVHVIEEGMHNAMPTDLEAVCNPHVQRMFDHTAIRLREVLTRNGLKISSDKIFLVHGEPSFEIKKLAREINADLVIVGSHSKHGDIMHLPGSTTNCVMQGISSDVIAVKI</sequence>
<dbReference type="Gene3D" id="3.40.50.620">
    <property type="entry name" value="HUPs"/>
    <property type="match status" value="1"/>
</dbReference>
<dbReference type="Proteomes" id="UP000218327">
    <property type="component" value="Unassembled WGS sequence"/>
</dbReference>
<evidence type="ECO:0000313" key="7">
    <source>
        <dbReference type="EMBL" id="PCJ25884.1"/>
    </source>
</evidence>